<dbReference type="PANTHER" id="PTHR30419">
    <property type="entry name" value="HTH-TYPE TRANSCRIPTIONAL REGULATOR YBHD"/>
    <property type="match status" value="1"/>
</dbReference>
<accession>A0A6N8IQD2</accession>
<dbReference type="InterPro" id="IPR036388">
    <property type="entry name" value="WH-like_DNA-bd_sf"/>
</dbReference>
<feature type="domain" description="HTH lysR-type" evidence="5">
    <location>
        <begin position="12"/>
        <end position="69"/>
    </location>
</feature>
<dbReference type="SUPFAM" id="SSF53850">
    <property type="entry name" value="Periplasmic binding protein-like II"/>
    <property type="match status" value="1"/>
</dbReference>
<dbReference type="InterPro" id="IPR005119">
    <property type="entry name" value="LysR_subst-bd"/>
</dbReference>
<dbReference type="PANTHER" id="PTHR30419:SF2">
    <property type="entry name" value="LYSR FAMILY TRANSCRIPTIONAL REGULATOR"/>
    <property type="match status" value="1"/>
</dbReference>
<comment type="caution">
    <text evidence="6">The sequence shown here is derived from an EMBL/GenBank/DDBJ whole genome shotgun (WGS) entry which is preliminary data.</text>
</comment>
<comment type="similarity">
    <text evidence="1">Belongs to the LysR transcriptional regulatory family.</text>
</comment>
<dbReference type="AlphaFoldDB" id="A0A6N8IQD2"/>
<proteinExistence type="inferred from homology"/>
<dbReference type="RefSeq" id="WP_157397134.1">
    <property type="nucleotide sequence ID" value="NZ_WSEL01000003.1"/>
</dbReference>
<evidence type="ECO:0000256" key="1">
    <source>
        <dbReference type="ARBA" id="ARBA00009437"/>
    </source>
</evidence>
<keyword evidence="7" id="KW-1185">Reference proteome</keyword>
<gene>
    <name evidence="6" type="ORF">GON04_06525</name>
</gene>
<dbReference type="Gene3D" id="1.10.10.10">
    <property type="entry name" value="Winged helix-like DNA-binding domain superfamily/Winged helix DNA-binding domain"/>
    <property type="match status" value="1"/>
</dbReference>
<evidence type="ECO:0000256" key="4">
    <source>
        <dbReference type="ARBA" id="ARBA00023163"/>
    </source>
</evidence>
<evidence type="ECO:0000313" key="7">
    <source>
        <dbReference type="Proteomes" id="UP000469385"/>
    </source>
</evidence>
<dbReference type="InterPro" id="IPR000847">
    <property type="entry name" value="LysR_HTH_N"/>
</dbReference>
<dbReference type="InterPro" id="IPR036390">
    <property type="entry name" value="WH_DNA-bd_sf"/>
</dbReference>
<dbReference type="SUPFAM" id="SSF46785">
    <property type="entry name" value="Winged helix' DNA-binding domain"/>
    <property type="match status" value="1"/>
</dbReference>
<sequence length="317" mass="34358">MAISDRSFARRLDLTSLQLFVAVCESGSIGRAAEREAIAASAVSKRLSDLEAAVDAPLLYRHARGVDLTPAGETFLHHARSVLSSLDTMQGELSEYAQGVRGHVRIHANISAIVQFLPGDLGVFTTRHEQVKIDLEERVSTEIIRAVHEGECDIGICNPTIGVGGLQARPYRQDRLVLVVPARHPLAALPAVWFADLLDHDLVGLHGNSAIDLAMRRAAAQAGKPLRLRIRVTGLDAMCRMIDNGLGIGLVPDRAFDLLREIGALRAVPLRDEWATRHIQILARDFAALPVTARLLVDHLTATEDAAASVGAHSPHR</sequence>
<dbReference type="Proteomes" id="UP000469385">
    <property type="component" value="Unassembled WGS sequence"/>
</dbReference>
<dbReference type="FunFam" id="1.10.10.10:FF:000001">
    <property type="entry name" value="LysR family transcriptional regulator"/>
    <property type="match status" value="1"/>
</dbReference>
<dbReference type="Gene3D" id="3.40.190.290">
    <property type="match status" value="1"/>
</dbReference>
<keyword evidence="2" id="KW-0805">Transcription regulation</keyword>
<evidence type="ECO:0000313" key="6">
    <source>
        <dbReference type="EMBL" id="MVQ29091.1"/>
    </source>
</evidence>
<protein>
    <submittedName>
        <fullName evidence="6">LysR family transcriptional regulator</fullName>
    </submittedName>
</protein>
<name>A0A6N8IQD2_9BURK</name>
<dbReference type="PROSITE" id="PS50931">
    <property type="entry name" value="HTH_LYSR"/>
    <property type="match status" value="1"/>
</dbReference>
<dbReference type="GO" id="GO:0005829">
    <property type="term" value="C:cytosol"/>
    <property type="evidence" value="ECO:0007669"/>
    <property type="project" value="TreeGrafter"/>
</dbReference>
<dbReference type="InterPro" id="IPR050950">
    <property type="entry name" value="HTH-type_LysR_regulators"/>
</dbReference>
<reference evidence="6 7" key="1">
    <citation type="submission" date="2019-12" db="EMBL/GenBank/DDBJ databases">
        <authorList>
            <person name="Huq M.A."/>
        </authorList>
    </citation>
    <scope>NUCLEOTIDE SEQUENCE [LARGE SCALE GENOMIC DNA]</scope>
    <source>
        <strain evidence="6 7">MAH-25</strain>
    </source>
</reference>
<dbReference type="EMBL" id="WSEL01000003">
    <property type="protein sequence ID" value="MVQ29091.1"/>
    <property type="molecule type" value="Genomic_DNA"/>
</dbReference>
<dbReference type="Pfam" id="PF00126">
    <property type="entry name" value="HTH_1"/>
    <property type="match status" value="1"/>
</dbReference>
<dbReference type="Pfam" id="PF03466">
    <property type="entry name" value="LysR_substrate"/>
    <property type="match status" value="1"/>
</dbReference>
<evidence type="ECO:0000256" key="2">
    <source>
        <dbReference type="ARBA" id="ARBA00023015"/>
    </source>
</evidence>
<evidence type="ECO:0000259" key="5">
    <source>
        <dbReference type="PROSITE" id="PS50931"/>
    </source>
</evidence>
<organism evidence="6 7">
    <name type="scientific">Ramlibacter pinisoli</name>
    <dbReference type="NCBI Taxonomy" id="2682844"/>
    <lineage>
        <taxon>Bacteria</taxon>
        <taxon>Pseudomonadati</taxon>
        <taxon>Pseudomonadota</taxon>
        <taxon>Betaproteobacteria</taxon>
        <taxon>Burkholderiales</taxon>
        <taxon>Comamonadaceae</taxon>
        <taxon>Ramlibacter</taxon>
    </lineage>
</organism>
<keyword evidence="4" id="KW-0804">Transcription</keyword>
<keyword evidence="3" id="KW-0238">DNA-binding</keyword>
<dbReference type="GO" id="GO:0003700">
    <property type="term" value="F:DNA-binding transcription factor activity"/>
    <property type="evidence" value="ECO:0007669"/>
    <property type="project" value="InterPro"/>
</dbReference>
<dbReference type="CDD" id="cd08421">
    <property type="entry name" value="PBP2_LTTR_like_1"/>
    <property type="match status" value="1"/>
</dbReference>
<dbReference type="GO" id="GO:0003677">
    <property type="term" value="F:DNA binding"/>
    <property type="evidence" value="ECO:0007669"/>
    <property type="project" value="UniProtKB-KW"/>
</dbReference>
<evidence type="ECO:0000256" key="3">
    <source>
        <dbReference type="ARBA" id="ARBA00023125"/>
    </source>
</evidence>